<evidence type="ECO:0000259" key="2">
    <source>
        <dbReference type="Pfam" id="PF00534"/>
    </source>
</evidence>
<dbReference type="GO" id="GO:0016758">
    <property type="term" value="F:hexosyltransferase activity"/>
    <property type="evidence" value="ECO:0007669"/>
    <property type="project" value="TreeGrafter"/>
</dbReference>
<proteinExistence type="predicted"/>
<feature type="domain" description="Glycosyl transferase family 1" evidence="2">
    <location>
        <begin position="209"/>
        <end position="374"/>
    </location>
</feature>
<keyword evidence="5" id="KW-1185">Reference proteome</keyword>
<gene>
    <name evidence="4" type="ORF">DLJ74_16240</name>
</gene>
<evidence type="ECO:0000256" key="1">
    <source>
        <dbReference type="SAM" id="Phobius"/>
    </source>
</evidence>
<evidence type="ECO:0000313" key="4">
    <source>
        <dbReference type="EMBL" id="PWU67127.1"/>
    </source>
</evidence>
<organism evidence="4 5">
    <name type="scientific">Gracilibacillus dipsosauri</name>
    <dbReference type="NCBI Taxonomy" id="178340"/>
    <lineage>
        <taxon>Bacteria</taxon>
        <taxon>Bacillati</taxon>
        <taxon>Bacillota</taxon>
        <taxon>Bacilli</taxon>
        <taxon>Bacillales</taxon>
        <taxon>Bacillaceae</taxon>
        <taxon>Gracilibacillus</taxon>
    </lineage>
</organism>
<dbReference type="EMBL" id="QGTD01000018">
    <property type="protein sequence ID" value="PWU67127.1"/>
    <property type="molecule type" value="Genomic_DNA"/>
</dbReference>
<keyword evidence="4" id="KW-0808">Transferase</keyword>
<reference evidence="4 5" key="1">
    <citation type="submission" date="2018-05" db="EMBL/GenBank/DDBJ databases">
        <title>Genomic analysis of Gracilibacillus dipsosauri DD1 reveals novel features of a salt-tolerant amylase.</title>
        <authorList>
            <person name="Deutch C.E."/>
            <person name="Yang S."/>
        </authorList>
    </citation>
    <scope>NUCLEOTIDE SEQUENCE [LARGE SCALE GENOMIC DNA]</scope>
    <source>
        <strain evidence="4 5">DD1</strain>
    </source>
</reference>
<evidence type="ECO:0000259" key="3">
    <source>
        <dbReference type="Pfam" id="PF13579"/>
    </source>
</evidence>
<evidence type="ECO:0000313" key="5">
    <source>
        <dbReference type="Proteomes" id="UP000245624"/>
    </source>
</evidence>
<comment type="caution">
    <text evidence="4">The sequence shown here is derived from an EMBL/GenBank/DDBJ whole genome shotgun (WGS) entry which is preliminary data.</text>
</comment>
<dbReference type="SUPFAM" id="SSF53756">
    <property type="entry name" value="UDP-Glycosyltransferase/glycogen phosphorylase"/>
    <property type="match status" value="1"/>
</dbReference>
<dbReference type="InterPro" id="IPR001296">
    <property type="entry name" value="Glyco_trans_1"/>
</dbReference>
<feature type="domain" description="Glycosyltransferase subfamily 4-like N-terminal" evidence="3">
    <location>
        <begin position="20"/>
        <end position="205"/>
    </location>
</feature>
<protein>
    <submittedName>
        <fullName evidence="4">Glycosyltransferase WbuB</fullName>
    </submittedName>
</protein>
<keyword evidence="1" id="KW-0472">Membrane</keyword>
<dbReference type="RefSeq" id="WP_109985234.1">
    <property type="nucleotide sequence ID" value="NZ_JAJUIE010000111.1"/>
</dbReference>
<name>A0A317KUG7_9BACI</name>
<dbReference type="PANTHER" id="PTHR45947:SF3">
    <property type="entry name" value="SULFOQUINOVOSYL TRANSFERASE SQD2"/>
    <property type="match status" value="1"/>
</dbReference>
<feature type="transmembrane region" description="Helical" evidence="1">
    <location>
        <begin position="112"/>
        <end position="129"/>
    </location>
</feature>
<dbReference type="InterPro" id="IPR050194">
    <property type="entry name" value="Glycosyltransferase_grp1"/>
</dbReference>
<dbReference type="Proteomes" id="UP000245624">
    <property type="component" value="Unassembled WGS sequence"/>
</dbReference>
<dbReference type="OrthoDB" id="9811902at2"/>
<dbReference type="PANTHER" id="PTHR45947">
    <property type="entry name" value="SULFOQUINOVOSYL TRANSFERASE SQD2"/>
    <property type="match status" value="1"/>
</dbReference>
<keyword evidence="1" id="KW-1133">Transmembrane helix</keyword>
<accession>A0A317KUG7</accession>
<dbReference type="Gene3D" id="3.40.50.2000">
    <property type="entry name" value="Glycogen Phosphorylase B"/>
    <property type="match status" value="2"/>
</dbReference>
<dbReference type="CDD" id="cd03794">
    <property type="entry name" value="GT4_WbuB-like"/>
    <property type="match status" value="1"/>
</dbReference>
<sequence>MPKKVLILTQNFYPAIGSAGNRMKNIFQLLSKADVQVEVLTIEPSYPNKNMYKDRTFWDDEDVNKQTDKITRLPIKSRKFTNKLISRLFFYLEIMYRFIFELWRRRKDGYDYLYVSTPPIFIVFSAWLLRRPMKAKIILEVRDLWPDSLTGVKSFDQKWIIRFFQFVEKKMYHMADLIVINSKGFASHIQEKLKKQKKIVFLPNGPRQKELIEKSPLDEEFRVVYAGNLGLAQDIDRLKQVAQQLHEHGIHFDVLGYGMKTKEFKQFLTDKQLTNVQVHKPTTRRKSLELIRKSHVSIAFLNDVEVFSTVLPGKVLDYMTCQTPIVAGVKGIAADLIRENQTGYAFSSNDTTLMLEKVLELKEDQELLARMQANCLTTVTKHFLWEHNIERLVDIIE</sequence>
<dbReference type="Pfam" id="PF00534">
    <property type="entry name" value="Glycos_transf_1"/>
    <property type="match status" value="1"/>
</dbReference>
<dbReference type="InterPro" id="IPR028098">
    <property type="entry name" value="Glyco_trans_4-like_N"/>
</dbReference>
<keyword evidence="1" id="KW-0812">Transmembrane</keyword>
<dbReference type="Pfam" id="PF13579">
    <property type="entry name" value="Glyco_trans_4_4"/>
    <property type="match status" value="1"/>
</dbReference>
<dbReference type="AlphaFoldDB" id="A0A317KUG7"/>